<keyword evidence="1" id="KW-1133">Transmembrane helix</keyword>
<dbReference type="SUPFAM" id="SSF69572">
    <property type="entry name" value="Activating enzymes of the ubiquitin-like proteins"/>
    <property type="match status" value="1"/>
</dbReference>
<name>A0ABU8I393_9SPHI</name>
<dbReference type="Gene3D" id="3.40.50.720">
    <property type="entry name" value="NAD(P)-binding Rossmann-like Domain"/>
    <property type="match status" value="1"/>
</dbReference>
<keyword evidence="4" id="KW-1185">Reference proteome</keyword>
<dbReference type="InterPro" id="IPR035985">
    <property type="entry name" value="Ubiquitin-activating_enz"/>
</dbReference>
<comment type="caution">
    <text evidence="3">The sequence shown here is derived from an EMBL/GenBank/DDBJ whole genome shotgun (WGS) entry which is preliminary data.</text>
</comment>
<gene>
    <name evidence="3" type="ORF">VJ786_03135</name>
</gene>
<feature type="transmembrane region" description="Helical" evidence="1">
    <location>
        <begin position="32"/>
        <end position="59"/>
    </location>
</feature>
<proteinExistence type="predicted"/>
<feature type="domain" description="THIF-type NAD/FAD binding fold" evidence="2">
    <location>
        <begin position="10"/>
        <end position="234"/>
    </location>
</feature>
<keyword evidence="1" id="KW-0812">Transmembrane</keyword>
<dbReference type="PANTHER" id="PTHR10953">
    <property type="entry name" value="UBIQUITIN-ACTIVATING ENZYME E1"/>
    <property type="match status" value="1"/>
</dbReference>
<dbReference type="PANTHER" id="PTHR10953:SF102">
    <property type="entry name" value="ADENYLYLTRANSFERASE AND SULFURTRANSFERASE MOCS3"/>
    <property type="match status" value="1"/>
</dbReference>
<evidence type="ECO:0000313" key="4">
    <source>
        <dbReference type="Proteomes" id="UP001363035"/>
    </source>
</evidence>
<organism evidence="3 4">
    <name type="scientific">Sphingobacterium tenebrionis</name>
    <dbReference type="NCBI Taxonomy" id="3111775"/>
    <lineage>
        <taxon>Bacteria</taxon>
        <taxon>Pseudomonadati</taxon>
        <taxon>Bacteroidota</taxon>
        <taxon>Sphingobacteriia</taxon>
        <taxon>Sphingobacteriales</taxon>
        <taxon>Sphingobacteriaceae</taxon>
        <taxon>Sphingobacterium</taxon>
    </lineage>
</organism>
<dbReference type="InterPro" id="IPR045886">
    <property type="entry name" value="ThiF/MoeB/HesA"/>
</dbReference>
<evidence type="ECO:0000313" key="3">
    <source>
        <dbReference type="EMBL" id="MEI5983891.1"/>
    </source>
</evidence>
<dbReference type="Pfam" id="PF00899">
    <property type="entry name" value="ThiF"/>
    <property type="match status" value="1"/>
</dbReference>
<keyword evidence="1" id="KW-0472">Membrane</keyword>
<evidence type="ECO:0000256" key="1">
    <source>
        <dbReference type="SAM" id="Phobius"/>
    </source>
</evidence>
<dbReference type="CDD" id="cd00757">
    <property type="entry name" value="ThiF_MoeB_HesA_family"/>
    <property type="match status" value="1"/>
</dbReference>
<accession>A0ABU8I393</accession>
<dbReference type="InterPro" id="IPR000594">
    <property type="entry name" value="ThiF_NAD_FAD-bd"/>
</dbReference>
<reference evidence="3 4" key="1">
    <citation type="submission" date="2024-01" db="EMBL/GenBank/DDBJ databases">
        <title>Sphingobacterium tenebrionis sp. nov., a novel endophyte isolated from tenebrio molitor intestines.</title>
        <authorList>
            <person name="Zhang C."/>
        </authorList>
    </citation>
    <scope>NUCLEOTIDE SEQUENCE [LARGE SCALE GENOMIC DNA]</scope>
    <source>
        <strain evidence="3 4">PU5-4</strain>
    </source>
</reference>
<dbReference type="EMBL" id="JAYLLN010000004">
    <property type="protein sequence ID" value="MEI5983891.1"/>
    <property type="molecule type" value="Genomic_DNA"/>
</dbReference>
<protein>
    <submittedName>
        <fullName evidence="3">HesA/MoeB/ThiF family protein</fullName>
    </submittedName>
</protein>
<dbReference type="Proteomes" id="UP001363035">
    <property type="component" value="Unassembled WGS sequence"/>
</dbReference>
<dbReference type="RefSeq" id="WP_134776800.1">
    <property type="nucleotide sequence ID" value="NZ_JAYLLN010000004.1"/>
</dbReference>
<evidence type="ECO:0000259" key="2">
    <source>
        <dbReference type="Pfam" id="PF00899"/>
    </source>
</evidence>
<sequence length="236" mass="26031">MKKEDPFLRYSRQVFIEEIGVAGQRKIMASKVLVIGAGGLGSAIIPYLAAAGVGCIGIMDHDLLELHNLQRQIIHQEKNIGHPKAHSAGDFVKALNSSLMVHTYPFALDQTNMESIINKYDIILDGSDNFETRYLINDGCVQYQKPLVYGSIEGFQGQQTVFNYQGGKNLRDLFPQPEEPSYQPTCDSLGVLGPLAGIVGNMMALQALKISAGLPVTINQLTIVDGYHWRFTTVNY</sequence>